<feature type="compositionally biased region" description="Low complexity" evidence="1">
    <location>
        <begin position="12"/>
        <end position="28"/>
    </location>
</feature>
<sequence length="159" mass="16806">MPTCDHSLAGCSSSAPSRTTPSVVSPSALNDARTPCWNGDSYRTVRLPAGCSVARQQSCTSLQQPTSSAHRKGPFSGAFCVLVDGVCVFVLRFLLLLHPDWLPPCGCFQVLLLAAFFGDGSCATQIPTARLAQRPLLDSSSGGTSLRVDCRDWFGVGAL</sequence>
<organism evidence="2">
    <name type="scientific">Culex pipiens</name>
    <name type="common">House mosquito</name>
    <dbReference type="NCBI Taxonomy" id="7175"/>
    <lineage>
        <taxon>Eukaryota</taxon>
        <taxon>Metazoa</taxon>
        <taxon>Ecdysozoa</taxon>
        <taxon>Arthropoda</taxon>
        <taxon>Hexapoda</taxon>
        <taxon>Insecta</taxon>
        <taxon>Pterygota</taxon>
        <taxon>Neoptera</taxon>
        <taxon>Endopterygota</taxon>
        <taxon>Diptera</taxon>
        <taxon>Nematocera</taxon>
        <taxon>Culicoidea</taxon>
        <taxon>Culicidae</taxon>
        <taxon>Culicinae</taxon>
        <taxon>Culicini</taxon>
        <taxon>Culex</taxon>
        <taxon>Culex</taxon>
    </lineage>
</organism>
<evidence type="ECO:0000313" key="2">
    <source>
        <dbReference type="EMBL" id="CAG6514571.1"/>
    </source>
</evidence>
<dbReference type="AlphaFoldDB" id="A0A8D8GNU4"/>
<proteinExistence type="predicted"/>
<accession>A0A8D8GNU4</accession>
<protein>
    <submittedName>
        <fullName evidence="2">(northern house mosquito) hypothetical protein</fullName>
    </submittedName>
</protein>
<feature type="region of interest" description="Disordered" evidence="1">
    <location>
        <begin position="1"/>
        <end position="28"/>
    </location>
</feature>
<dbReference type="EMBL" id="HBUE01275384">
    <property type="protein sequence ID" value="CAG6566060.1"/>
    <property type="molecule type" value="Transcribed_RNA"/>
</dbReference>
<name>A0A8D8GNU4_CULPI</name>
<dbReference type="EMBL" id="HBUE01169990">
    <property type="protein sequence ID" value="CAG6514571.1"/>
    <property type="molecule type" value="Transcribed_RNA"/>
</dbReference>
<evidence type="ECO:0000256" key="1">
    <source>
        <dbReference type="SAM" id="MobiDB-lite"/>
    </source>
</evidence>
<reference evidence="2" key="1">
    <citation type="submission" date="2021-05" db="EMBL/GenBank/DDBJ databases">
        <authorList>
            <person name="Alioto T."/>
            <person name="Alioto T."/>
            <person name="Gomez Garrido J."/>
        </authorList>
    </citation>
    <scope>NUCLEOTIDE SEQUENCE</scope>
</reference>